<organism evidence="2 3">
    <name type="scientific">Metallosphaera tengchongensis</name>
    <dbReference type="NCBI Taxonomy" id="1532350"/>
    <lineage>
        <taxon>Archaea</taxon>
        <taxon>Thermoproteota</taxon>
        <taxon>Thermoprotei</taxon>
        <taxon>Sulfolobales</taxon>
        <taxon>Sulfolobaceae</taxon>
        <taxon>Metallosphaera</taxon>
    </lineage>
</organism>
<dbReference type="PANTHER" id="PTHR11365">
    <property type="entry name" value="5-OXOPROLINASE RELATED"/>
    <property type="match status" value="1"/>
</dbReference>
<dbReference type="RefSeq" id="WP_174631836.1">
    <property type="nucleotide sequence ID" value="NZ_CP049074.1"/>
</dbReference>
<protein>
    <submittedName>
        <fullName evidence="2">5-oxoprolinase</fullName>
    </submittedName>
</protein>
<dbReference type="KEGG" id="mten:GWK48_09795"/>
<sequence>MTRWEILNKATVFIAEEMGIALKRSAFSPNIRERMDHSCALVNRDGEIVAQAEHIPVHLGSFRIGVRNVLNYLDKEGVELEQGDSVIFNDPYISGTHLNDVGLLSPIFRGRLIGYVVNKAHHVDVGGPLPGSLNPNASTLYEEGVIIPPLKFVKRGELNRDVLDLIEENFKVPHYSLGDLKAQVASNRLGIARVQELLEKYGAERVEEGWKRGIEHSDIITKKEIGRWTKGAFEAEDYLEWEDFLKIRVTVEVGEKVKADFHGTSQQIKGPLNAVLGVTYSSVTFAVRTLIGDVETNEGFYRNVEVSAPVGSLVNPKRPSAVGAGNVETSQRIADVVFLALSKVLPERVPAASSGTMMNVMMGGEVDGKLWSYYETVGGGNGGRPNGKGEDAVQVNMTNTMNTPIEVAERQFPLLFTSYKIREGSGGMGKYRGGDGIVRGFRVLHETKLSVIADRFKVGPWGLNGGERGKPARVTVSGEEMPSKFSITLRPGEEVVLETPGGGGYGKAETS</sequence>
<evidence type="ECO:0000313" key="3">
    <source>
        <dbReference type="Proteomes" id="UP000509301"/>
    </source>
</evidence>
<dbReference type="GeneID" id="55642237"/>
<dbReference type="InterPro" id="IPR003692">
    <property type="entry name" value="Hydantoinase_B"/>
</dbReference>
<dbReference type="Proteomes" id="UP000509301">
    <property type="component" value="Chromosome"/>
</dbReference>
<dbReference type="GO" id="GO:0006749">
    <property type="term" value="P:glutathione metabolic process"/>
    <property type="evidence" value="ECO:0007669"/>
    <property type="project" value="TreeGrafter"/>
</dbReference>
<dbReference type="Pfam" id="PF02538">
    <property type="entry name" value="Hydantoinase_B"/>
    <property type="match status" value="1"/>
</dbReference>
<gene>
    <name evidence="2" type="ORF">GWK48_09795</name>
</gene>
<dbReference type="OrthoDB" id="8261at2157"/>
<dbReference type="InterPro" id="IPR045079">
    <property type="entry name" value="Oxoprolinase-like"/>
</dbReference>
<dbReference type="GO" id="GO:0005829">
    <property type="term" value="C:cytosol"/>
    <property type="evidence" value="ECO:0007669"/>
    <property type="project" value="TreeGrafter"/>
</dbReference>
<evidence type="ECO:0000259" key="1">
    <source>
        <dbReference type="Pfam" id="PF02538"/>
    </source>
</evidence>
<reference evidence="2 3" key="1">
    <citation type="submission" date="2020-02" db="EMBL/GenBank/DDBJ databases">
        <title>Comparative genome analysis reveals the metabolism and evolution of the thermophilic archaeal genus Metallosphaera.</title>
        <authorList>
            <person name="Jiang C."/>
        </authorList>
    </citation>
    <scope>NUCLEOTIDE SEQUENCE [LARGE SCALE GENOMIC DNA]</scope>
    <source>
        <strain evidence="2 3">Ric-A</strain>
    </source>
</reference>
<dbReference type="GO" id="GO:0017168">
    <property type="term" value="F:5-oxoprolinase (ATP-hydrolyzing) activity"/>
    <property type="evidence" value="ECO:0007669"/>
    <property type="project" value="TreeGrafter"/>
</dbReference>
<evidence type="ECO:0000313" key="2">
    <source>
        <dbReference type="EMBL" id="QKR00636.1"/>
    </source>
</evidence>
<keyword evidence="3" id="KW-1185">Reference proteome</keyword>
<dbReference type="AlphaFoldDB" id="A0A6N0NV06"/>
<feature type="domain" description="Hydantoinase B/oxoprolinase" evidence="1">
    <location>
        <begin position="3"/>
        <end position="507"/>
    </location>
</feature>
<dbReference type="PANTHER" id="PTHR11365:SF23">
    <property type="entry name" value="HYPOTHETICAL 5-OXOPROLINASE (EUROFUNG)-RELATED"/>
    <property type="match status" value="1"/>
</dbReference>
<dbReference type="EMBL" id="CP049074">
    <property type="protein sequence ID" value="QKR00636.1"/>
    <property type="molecule type" value="Genomic_DNA"/>
</dbReference>
<proteinExistence type="predicted"/>
<accession>A0A6N0NV06</accession>
<name>A0A6N0NV06_9CREN</name>